<comment type="caution">
    <text evidence="1">The sequence shown here is derived from an EMBL/GenBank/DDBJ whole genome shotgun (WGS) entry which is preliminary data.</text>
</comment>
<dbReference type="EMBL" id="FJUW01000045">
    <property type="protein sequence ID" value="CZT08128.1"/>
    <property type="molecule type" value="Genomic_DNA"/>
</dbReference>
<dbReference type="Proteomes" id="UP000178129">
    <property type="component" value="Unassembled WGS sequence"/>
</dbReference>
<protein>
    <submittedName>
        <fullName evidence="1">Uncharacterized protein</fullName>
    </submittedName>
</protein>
<evidence type="ECO:0000313" key="1">
    <source>
        <dbReference type="EMBL" id="CZT08128.1"/>
    </source>
</evidence>
<accession>A0A1E1LC69</accession>
<gene>
    <name evidence="1" type="ORF">RCO7_14961</name>
</gene>
<reference evidence="2" key="1">
    <citation type="submission" date="2016-03" db="EMBL/GenBank/DDBJ databases">
        <authorList>
            <person name="Ploux O."/>
        </authorList>
    </citation>
    <scope>NUCLEOTIDE SEQUENCE [LARGE SCALE GENOMIC DNA]</scope>
    <source>
        <strain evidence="2">UK7</strain>
    </source>
</reference>
<organism evidence="1 2">
    <name type="scientific">Rhynchosporium graminicola</name>
    <dbReference type="NCBI Taxonomy" id="2792576"/>
    <lineage>
        <taxon>Eukaryota</taxon>
        <taxon>Fungi</taxon>
        <taxon>Dikarya</taxon>
        <taxon>Ascomycota</taxon>
        <taxon>Pezizomycotina</taxon>
        <taxon>Leotiomycetes</taxon>
        <taxon>Helotiales</taxon>
        <taxon>Ploettnerulaceae</taxon>
        <taxon>Rhynchosporium</taxon>
    </lineage>
</organism>
<name>A0A1E1LC69_9HELO</name>
<proteinExistence type="predicted"/>
<keyword evidence="2" id="KW-1185">Reference proteome</keyword>
<dbReference type="AlphaFoldDB" id="A0A1E1LC69"/>
<dbReference type="InParanoid" id="A0A1E1LC69"/>
<evidence type="ECO:0000313" key="2">
    <source>
        <dbReference type="Proteomes" id="UP000178129"/>
    </source>
</evidence>
<sequence>MLSLKNTADLSFDLYLLNYVDIAIRANYALDCTYHLHSSIKWSPFRVDSRNPPSRTDTVANSHRIAEDAPPLDSPTCCMQLRVEDRSRAHTACAHFLASLIANLLHNPDVQTALTERPILQRRGSWDLVM</sequence>